<evidence type="ECO:0000313" key="2">
    <source>
        <dbReference type="EMBL" id="ARX82342.1"/>
    </source>
</evidence>
<dbReference type="EMBL" id="CP021748">
    <property type="protein sequence ID" value="ARX82342.1"/>
    <property type="molecule type" value="Genomic_DNA"/>
</dbReference>
<evidence type="ECO:0000256" key="1">
    <source>
        <dbReference type="SAM" id="MobiDB-lite"/>
    </source>
</evidence>
<proteinExistence type="predicted"/>
<accession>A0A1Z1W7H4</accession>
<organism evidence="2 3">
    <name type="scientific">Streptomyces alboflavus</name>
    <dbReference type="NCBI Taxonomy" id="67267"/>
    <lineage>
        <taxon>Bacteria</taxon>
        <taxon>Bacillati</taxon>
        <taxon>Actinomycetota</taxon>
        <taxon>Actinomycetes</taxon>
        <taxon>Kitasatosporales</taxon>
        <taxon>Streptomycetaceae</taxon>
        <taxon>Streptomyces</taxon>
    </lineage>
</organism>
<sequence>MLLLLIVWTAMAGSWTDKGCTLPQGYGFVISHGGSPDRDQGCEPEPDGPVYTDTYYG</sequence>
<protein>
    <submittedName>
        <fullName evidence="2">Uncharacterized protein</fullName>
    </submittedName>
</protein>
<reference evidence="2 3" key="1">
    <citation type="submission" date="2017-05" db="EMBL/GenBank/DDBJ databases">
        <title>Streptomyces alboflavus Genome sequencing and assembly.</title>
        <authorList>
            <person name="Wang Y."/>
            <person name="Du B."/>
            <person name="Ding Y."/>
            <person name="Liu H."/>
            <person name="Hou Q."/>
            <person name="Liu K."/>
            <person name="Wang C."/>
            <person name="Yao L."/>
        </authorList>
    </citation>
    <scope>NUCLEOTIDE SEQUENCE [LARGE SCALE GENOMIC DNA]</scope>
    <source>
        <strain evidence="2 3">MDJK44</strain>
    </source>
</reference>
<keyword evidence="3" id="KW-1185">Reference proteome</keyword>
<gene>
    <name evidence="2" type="ORF">SMD44_01752</name>
</gene>
<dbReference type="AlphaFoldDB" id="A0A1Z1W7H4"/>
<name>A0A1Z1W7H4_9ACTN</name>
<evidence type="ECO:0000313" key="3">
    <source>
        <dbReference type="Proteomes" id="UP000195880"/>
    </source>
</evidence>
<feature type="region of interest" description="Disordered" evidence="1">
    <location>
        <begin position="33"/>
        <end position="57"/>
    </location>
</feature>
<dbReference type="Proteomes" id="UP000195880">
    <property type="component" value="Chromosome"/>
</dbReference>
<dbReference type="KEGG" id="salf:SMD44_01752"/>